<evidence type="ECO:0000256" key="9">
    <source>
        <dbReference type="PROSITE-ProRule" id="PRU01240"/>
    </source>
</evidence>
<proteinExistence type="inferred from homology"/>
<dbReference type="PANTHER" id="PTHR42884:SF14">
    <property type="entry name" value="NEUROENDOCRINE CONVERTASE 1"/>
    <property type="match status" value="1"/>
</dbReference>
<feature type="active site" description="Charge relay system" evidence="9">
    <location>
        <position position="75"/>
    </location>
</feature>
<comment type="caution">
    <text evidence="11">The sequence shown here is derived from an EMBL/GenBank/DDBJ whole genome shotgun (WGS) entry which is preliminary data.</text>
</comment>
<dbReference type="SUPFAM" id="SSF51120">
    <property type="entry name" value="beta-Roll"/>
    <property type="match status" value="1"/>
</dbReference>
<dbReference type="PANTHER" id="PTHR42884">
    <property type="entry name" value="PROPROTEIN CONVERTASE SUBTILISIN/KEXIN-RELATED"/>
    <property type="match status" value="1"/>
</dbReference>
<evidence type="ECO:0000256" key="6">
    <source>
        <dbReference type="ARBA" id="ARBA00022801"/>
    </source>
</evidence>
<dbReference type="Gene3D" id="2.60.120.260">
    <property type="entry name" value="Galactose-binding domain-like"/>
    <property type="match status" value="1"/>
</dbReference>
<dbReference type="InterPro" id="IPR001343">
    <property type="entry name" value="Hemolysn_Ca-bd"/>
</dbReference>
<evidence type="ECO:0000256" key="2">
    <source>
        <dbReference type="ARBA" id="ARBA00004613"/>
    </source>
</evidence>
<evidence type="ECO:0000256" key="3">
    <source>
        <dbReference type="ARBA" id="ARBA00022525"/>
    </source>
</evidence>
<evidence type="ECO:0000256" key="7">
    <source>
        <dbReference type="ARBA" id="ARBA00022825"/>
    </source>
</evidence>
<keyword evidence="5" id="KW-0677">Repeat</keyword>
<evidence type="ECO:0000313" key="12">
    <source>
        <dbReference type="Proteomes" id="UP001589891"/>
    </source>
</evidence>
<gene>
    <name evidence="11" type="ORF">ACFFGX_07155</name>
</gene>
<feature type="active site" description="Charge relay system" evidence="9">
    <location>
        <position position="286"/>
    </location>
</feature>
<reference evidence="11 12" key="1">
    <citation type="submission" date="2024-09" db="EMBL/GenBank/DDBJ databases">
        <authorList>
            <person name="Sun Q."/>
            <person name="Mori K."/>
        </authorList>
    </citation>
    <scope>NUCLEOTIDE SEQUENCE [LARGE SCALE GENOMIC DNA]</scope>
    <source>
        <strain evidence="11 12">NCAIM B.01794</strain>
    </source>
</reference>
<feature type="domain" description="P/Homo B" evidence="10">
    <location>
        <begin position="383"/>
        <end position="509"/>
    </location>
</feature>
<dbReference type="InterPro" id="IPR000209">
    <property type="entry name" value="Peptidase_S8/S53_dom"/>
</dbReference>
<dbReference type="Pfam" id="PF01483">
    <property type="entry name" value="P_proprotein"/>
    <property type="match status" value="1"/>
</dbReference>
<dbReference type="PROSITE" id="PS51892">
    <property type="entry name" value="SUBTILASE"/>
    <property type="match status" value="1"/>
</dbReference>
<evidence type="ECO:0000256" key="4">
    <source>
        <dbReference type="ARBA" id="ARBA00022670"/>
    </source>
</evidence>
<accession>A0ABV6SIN7</accession>
<dbReference type="InterPro" id="IPR008979">
    <property type="entry name" value="Galactose-bd-like_sf"/>
</dbReference>
<dbReference type="PROSITE" id="PS00137">
    <property type="entry name" value="SUBTILASE_HIS"/>
    <property type="match status" value="1"/>
</dbReference>
<organism evidence="11 12">
    <name type="scientific">Azorhizophilus paspali</name>
    <name type="common">Azotobacter paspali</name>
    <dbReference type="NCBI Taxonomy" id="69963"/>
    <lineage>
        <taxon>Bacteria</taxon>
        <taxon>Pseudomonadati</taxon>
        <taxon>Pseudomonadota</taxon>
        <taxon>Gammaproteobacteria</taxon>
        <taxon>Pseudomonadales</taxon>
        <taxon>Pseudomonadaceae</taxon>
        <taxon>Azorhizophilus</taxon>
    </lineage>
</organism>
<protein>
    <submittedName>
        <fullName evidence="11">S8 family serine peptidase</fullName>
    </submittedName>
</protein>
<comment type="similarity">
    <text evidence="9">Belongs to the peptidase S8 family.</text>
</comment>
<dbReference type="PROSITE" id="PS51829">
    <property type="entry name" value="P_HOMO_B"/>
    <property type="match status" value="1"/>
</dbReference>
<dbReference type="InterPro" id="IPR015500">
    <property type="entry name" value="Peptidase_S8_subtilisin-rel"/>
</dbReference>
<dbReference type="InterPro" id="IPR011049">
    <property type="entry name" value="Serralysin-like_metalloprot_C"/>
</dbReference>
<keyword evidence="6 9" id="KW-0378">Hydrolase</keyword>
<evidence type="ECO:0000259" key="10">
    <source>
        <dbReference type="PROSITE" id="PS51829"/>
    </source>
</evidence>
<dbReference type="InterPro" id="IPR022398">
    <property type="entry name" value="Peptidase_S8_His-AS"/>
</dbReference>
<sequence>MKPSFRTHLPLPEVFAEPARHVQAAPTDGLYGNQWHLGFIGALGFASRPGGADTAGIERVWNDYTGAGIAVGIWDEGVQSGHWDLDANYDASRHLTIGDSLNDGQPQSADKGHGTAVAGLIAAENNGEGGVGVAYGSRITSVRIFGGADDLNADWSRYQQTLDGLGRFDVTNHSYSSYPDFGDWGDVAKFEAAARDGRGGLGTLNIKSAGNFNVDGNGEEISASRFTVSVAAIGNNATGNVASYSSYGAHVLVAAPAGSVTTDLLGEGGYNTLPDGDYTDAFGGTSAAGPVVTGVVALMLDANPGLGWRDVQDILAYSATGTGSLHSRVRSNENFAWKWNGAADWNGGGLHFSEDYGYGMVNAFNAVRMAEVWNAHHPAAFTSANEATLGGSFAANAAIADNATLDYGFTLNDDIDLEHVDLTLSLTHANLTDLRIALISPSGTRLSLYDGGTGDIASADGVFTHTFGVDGLHGESSRGTWTLQIRDALQGDSGTLHSVGFAGYGSAPSNADVYHYTEEILAVQALSGQSGRLTLVDDDAGNDWIDAAAAIRDLSLSLVAGQTSTLGGIPFLTIAPSTLIENAIGGDGNDRIEGNEADNLIYGMRGDDTLIGGAGNDTAVFLGRAEDYSVSEAGDVITVQNLFGGGTDTLNGFERLLFV</sequence>
<keyword evidence="4 9" id="KW-0645">Protease</keyword>
<dbReference type="Pfam" id="PF08548">
    <property type="entry name" value="Peptidase_M10_C"/>
    <property type="match status" value="1"/>
</dbReference>
<dbReference type="InterPro" id="IPR013858">
    <property type="entry name" value="Peptidase_M10B_C"/>
</dbReference>
<dbReference type="Pfam" id="PF00082">
    <property type="entry name" value="Peptidase_S8"/>
    <property type="match status" value="1"/>
</dbReference>
<dbReference type="Gene3D" id="2.150.10.10">
    <property type="entry name" value="Serralysin-like metalloprotease, C-terminal"/>
    <property type="match status" value="1"/>
</dbReference>
<keyword evidence="12" id="KW-1185">Reference proteome</keyword>
<keyword evidence="3" id="KW-0964">Secreted</keyword>
<comment type="cofactor">
    <cofactor evidence="1">
        <name>Ca(2+)</name>
        <dbReference type="ChEBI" id="CHEBI:29108"/>
    </cofactor>
</comment>
<dbReference type="SUPFAM" id="SSF52743">
    <property type="entry name" value="Subtilisin-like"/>
    <property type="match status" value="1"/>
</dbReference>
<dbReference type="InterPro" id="IPR036852">
    <property type="entry name" value="Peptidase_S8/S53_dom_sf"/>
</dbReference>
<dbReference type="Proteomes" id="UP001589891">
    <property type="component" value="Unassembled WGS sequence"/>
</dbReference>
<comment type="subcellular location">
    <subcellularLocation>
        <location evidence="2">Secreted</location>
    </subcellularLocation>
</comment>
<feature type="active site" description="Charge relay system" evidence="9">
    <location>
        <position position="113"/>
    </location>
</feature>
<evidence type="ECO:0000313" key="11">
    <source>
        <dbReference type="EMBL" id="MFC0709381.1"/>
    </source>
</evidence>
<dbReference type="PRINTS" id="PR00313">
    <property type="entry name" value="CABNDNGRPT"/>
</dbReference>
<dbReference type="Gene3D" id="3.40.50.200">
    <property type="entry name" value="Peptidase S8/S53 domain"/>
    <property type="match status" value="1"/>
</dbReference>
<dbReference type="PROSITE" id="PS00138">
    <property type="entry name" value="SUBTILASE_SER"/>
    <property type="match status" value="1"/>
</dbReference>
<evidence type="ECO:0000256" key="5">
    <source>
        <dbReference type="ARBA" id="ARBA00022737"/>
    </source>
</evidence>
<dbReference type="InterPro" id="IPR002884">
    <property type="entry name" value="P_dom"/>
</dbReference>
<keyword evidence="7 9" id="KW-0720">Serine protease</keyword>
<dbReference type="EMBL" id="JBHLSS010000045">
    <property type="protein sequence ID" value="MFC0709381.1"/>
    <property type="molecule type" value="Genomic_DNA"/>
</dbReference>
<evidence type="ECO:0000256" key="1">
    <source>
        <dbReference type="ARBA" id="ARBA00001913"/>
    </source>
</evidence>
<keyword evidence="8" id="KW-0106">Calcium</keyword>
<dbReference type="Pfam" id="PF00353">
    <property type="entry name" value="HemolysinCabind"/>
    <property type="match status" value="1"/>
</dbReference>
<dbReference type="SUPFAM" id="SSF49785">
    <property type="entry name" value="Galactose-binding domain-like"/>
    <property type="match status" value="1"/>
</dbReference>
<name>A0ABV6SIN7_AZOPA</name>
<dbReference type="PRINTS" id="PR00723">
    <property type="entry name" value="SUBTILISIN"/>
</dbReference>
<evidence type="ECO:0000256" key="8">
    <source>
        <dbReference type="ARBA" id="ARBA00022837"/>
    </source>
</evidence>
<dbReference type="InterPro" id="IPR023828">
    <property type="entry name" value="Peptidase_S8_Ser-AS"/>
</dbReference>
<dbReference type="RefSeq" id="WP_376944240.1">
    <property type="nucleotide sequence ID" value="NZ_CP171449.1"/>
</dbReference>